<dbReference type="EMBL" id="BQXU01000057">
    <property type="protein sequence ID" value="GKT51954.1"/>
    <property type="molecule type" value="Genomic_DNA"/>
</dbReference>
<proteinExistence type="predicted"/>
<dbReference type="InterPro" id="IPR036188">
    <property type="entry name" value="FAD/NAD-bd_sf"/>
</dbReference>
<protein>
    <submittedName>
        <fullName evidence="1">Uncharacterized protein</fullName>
    </submittedName>
</protein>
<comment type="caution">
    <text evidence="1">The sequence shown here is derived from an EMBL/GenBank/DDBJ whole genome shotgun (WGS) entry which is preliminary data.</text>
</comment>
<evidence type="ECO:0000313" key="1">
    <source>
        <dbReference type="EMBL" id="GKT51954.1"/>
    </source>
</evidence>
<name>A0AA37PGY6_9PEZI</name>
<keyword evidence="2" id="KW-1185">Reference proteome</keyword>
<dbReference type="AlphaFoldDB" id="A0AA37PGY6"/>
<dbReference type="Proteomes" id="UP001055115">
    <property type="component" value="Unassembled WGS sequence"/>
</dbReference>
<organism evidence="1 2">
    <name type="scientific">Colletotrichum spaethianum</name>
    <dbReference type="NCBI Taxonomy" id="700344"/>
    <lineage>
        <taxon>Eukaryota</taxon>
        <taxon>Fungi</taxon>
        <taxon>Dikarya</taxon>
        <taxon>Ascomycota</taxon>
        <taxon>Pezizomycotina</taxon>
        <taxon>Sordariomycetes</taxon>
        <taxon>Hypocreomycetidae</taxon>
        <taxon>Glomerellales</taxon>
        <taxon>Glomerellaceae</taxon>
        <taxon>Colletotrichum</taxon>
        <taxon>Colletotrichum spaethianum species complex</taxon>
    </lineage>
</organism>
<gene>
    <name evidence="1" type="ORF">ColSpa_12135</name>
</gene>
<dbReference type="RefSeq" id="XP_049134304.1">
    <property type="nucleotide sequence ID" value="XM_049278347.1"/>
</dbReference>
<evidence type="ECO:0000313" key="2">
    <source>
        <dbReference type="Proteomes" id="UP001055115"/>
    </source>
</evidence>
<dbReference type="Gene3D" id="3.50.50.60">
    <property type="entry name" value="FAD/NAD(P)-binding domain"/>
    <property type="match status" value="1"/>
</dbReference>
<dbReference type="GeneID" id="73332937"/>
<reference evidence="1 2" key="1">
    <citation type="submission" date="2022-03" db="EMBL/GenBank/DDBJ databases">
        <title>Genome data of Colletotrichum spp.</title>
        <authorList>
            <person name="Utami Y.D."/>
            <person name="Hiruma K."/>
        </authorList>
    </citation>
    <scope>NUCLEOTIDE SEQUENCE [LARGE SCALE GENOMIC DNA]</scope>
    <source>
        <strain evidence="1 2">MAFF 239500</strain>
    </source>
</reference>
<accession>A0AA37PGY6</accession>
<sequence length="100" mass="10997">MLFERHQSTSTHPKACGISQRTTEILRVMDVSVSQSKAENLAAGTALFDKGHPEYAEKQRLIQLALQALDTEFKTPKYEAGWFYPSADIDSEGGATHGGQ</sequence>